<keyword evidence="4" id="KW-1185">Reference proteome</keyword>
<sequence>MMLLYWTLRRNFVVAGIACITDNADNADNAEIAGVAGIADIVGVAGITGVADIAGVADTKGHHGVVFGDVKPSDKETLALCPVLLLDTASKCQWFMVLFSGHIITVLLWILIRGIIFLSHRHYICYESSASVPSRGLSWETFNLDTSLL</sequence>
<evidence type="ECO:0000256" key="1">
    <source>
        <dbReference type="SAM" id="Phobius"/>
    </source>
</evidence>
<name>A0ABP9YKF4_9FUNG</name>
<evidence type="ECO:0000313" key="3">
    <source>
        <dbReference type="EMBL" id="GAA5807343.1"/>
    </source>
</evidence>
<keyword evidence="2" id="KW-0732">Signal</keyword>
<keyword evidence="1" id="KW-0472">Membrane</keyword>
<comment type="caution">
    <text evidence="3">The sequence shown here is derived from an EMBL/GenBank/DDBJ whole genome shotgun (WGS) entry which is preliminary data.</text>
</comment>
<protein>
    <submittedName>
        <fullName evidence="3">Uncharacterized protein</fullName>
    </submittedName>
</protein>
<feature type="transmembrane region" description="Helical" evidence="1">
    <location>
        <begin position="94"/>
        <end position="112"/>
    </location>
</feature>
<reference evidence="3 4" key="1">
    <citation type="submission" date="2024-04" db="EMBL/GenBank/DDBJ databases">
        <title>genome sequences of Mucor flavus KT1a and Helicostylum pulchrum KT1b strains isolated from the surface of a dry-aged beef.</title>
        <authorList>
            <person name="Toyotome T."/>
            <person name="Hosono M."/>
            <person name="Torimaru M."/>
            <person name="Fukuda K."/>
            <person name="Mikami N."/>
        </authorList>
    </citation>
    <scope>NUCLEOTIDE SEQUENCE [LARGE SCALE GENOMIC DNA]</scope>
    <source>
        <strain evidence="3 4">KT1a</strain>
    </source>
</reference>
<evidence type="ECO:0000313" key="4">
    <source>
        <dbReference type="Proteomes" id="UP001473302"/>
    </source>
</evidence>
<evidence type="ECO:0000256" key="2">
    <source>
        <dbReference type="SAM" id="SignalP"/>
    </source>
</evidence>
<dbReference type="EMBL" id="BAABUK010000002">
    <property type="protein sequence ID" value="GAA5807343.1"/>
    <property type="molecule type" value="Genomic_DNA"/>
</dbReference>
<proteinExistence type="predicted"/>
<keyword evidence="1" id="KW-0812">Transmembrane</keyword>
<organism evidence="3 4">
    <name type="scientific">Mucor flavus</name>
    <dbReference type="NCBI Taxonomy" id="439312"/>
    <lineage>
        <taxon>Eukaryota</taxon>
        <taxon>Fungi</taxon>
        <taxon>Fungi incertae sedis</taxon>
        <taxon>Mucoromycota</taxon>
        <taxon>Mucoromycotina</taxon>
        <taxon>Mucoromycetes</taxon>
        <taxon>Mucorales</taxon>
        <taxon>Mucorineae</taxon>
        <taxon>Mucoraceae</taxon>
        <taxon>Mucor</taxon>
    </lineage>
</organism>
<keyword evidence="1" id="KW-1133">Transmembrane helix</keyword>
<accession>A0ABP9YKF4</accession>
<dbReference type="Proteomes" id="UP001473302">
    <property type="component" value="Unassembled WGS sequence"/>
</dbReference>
<gene>
    <name evidence="3" type="ORF">MFLAVUS_000701</name>
</gene>
<feature type="chain" id="PRO_5045596092" evidence="2">
    <location>
        <begin position="19"/>
        <end position="149"/>
    </location>
</feature>
<feature type="signal peptide" evidence="2">
    <location>
        <begin position="1"/>
        <end position="18"/>
    </location>
</feature>